<name>A0AAV4W6Z3_9ARAC</name>
<sequence>MTTVLSTVTTYNKGTCKQMYKRTTKIKEVLLLHPKLLFRKLSLNPSIFKSIPQIFTVPDPSLGGTLSIFCPISKLDIGRRLGYRIPSCPVNDRFKGDNRIFVPVPWDIAVSN</sequence>
<protein>
    <submittedName>
        <fullName evidence="1">Uncharacterized protein</fullName>
    </submittedName>
</protein>
<organism evidence="1 2">
    <name type="scientific">Caerostris darwini</name>
    <dbReference type="NCBI Taxonomy" id="1538125"/>
    <lineage>
        <taxon>Eukaryota</taxon>
        <taxon>Metazoa</taxon>
        <taxon>Ecdysozoa</taxon>
        <taxon>Arthropoda</taxon>
        <taxon>Chelicerata</taxon>
        <taxon>Arachnida</taxon>
        <taxon>Araneae</taxon>
        <taxon>Araneomorphae</taxon>
        <taxon>Entelegynae</taxon>
        <taxon>Araneoidea</taxon>
        <taxon>Araneidae</taxon>
        <taxon>Caerostris</taxon>
    </lineage>
</organism>
<keyword evidence="2" id="KW-1185">Reference proteome</keyword>
<accession>A0AAV4W6Z3</accession>
<gene>
    <name evidence="1" type="ORF">CDAR_192451</name>
</gene>
<dbReference type="AlphaFoldDB" id="A0AAV4W6Z3"/>
<reference evidence="1 2" key="1">
    <citation type="submission" date="2021-06" db="EMBL/GenBank/DDBJ databases">
        <title>Caerostris darwini draft genome.</title>
        <authorList>
            <person name="Kono N."/>
            <person name="Arakawa K."/>
        </authorList>
    </citation>
    <scope>NUCLEOTIDE SEQUENCE [LARGE SCALE GENOMIC DNA]</scope>
</reference>
<evidence type="ECO:0000313" key="1">
    <source>
        <dbReference type="EMBL" id="GIY78437.1"/>
    </source>
</evidence>
<dbReference type="EMBL" id="BPLQ01014245">
    <property type="protein sequence ID" value="GIY78437.1"/>
    <property type="molecule type" value="Genomic_DNA"/>
</dbReference>
<comment type="caution">
    <text evidence="1">The sequence shown here is derived from an EMBL/GenBank/DDBJ whole genome shotgun (WGS) entry which is preliminary data.</text>
</comment>
<proteinExistence type="predicted"/>
<evidence type="ECO:0000313" key="2">
    <source>
        <dbReference type="Proteomes" id="UP001054837"/>
    </source>
</evidence>
<dbReference type="Proteomes" id="UP001054837">
    <property type="component" value="Unassembled WGS sequence"/>
</dbReference>